<dbReference type="InterPro" id="IPR000780">
    <property type="entry name" value="CheR_MeTrfase"/>
</dbReference>
<dbReference type="Pfam" id="PF01739">
    <property type="entry name" value="CheR"/>
    <property type="match status" value="1"/>
</dbReference>
<dbReference type="InterPro" id="IPR029063">
    <property type="entry name" value="SAM-dependent_MTases_sf"/>
</dbReference>
<evidence type="ECO:0000259" key="7">
    <source>
        <dbReference type="PROSITE" id="PS50123"/>
    </source>
</evidence>
<evidence type="ECO:0000256" key="2">
    <source>
        <dbReference type="ARBA" id="ARBA00022603"/>
    </source>
</evidence>
<dbReference type="EMBL" id="JAGQDD010000008">
    <property type="protein sequence ID" value="MBQ0931331.1"/>
    <property type="molecule type" value="Genomic_DNA"/>
</dbReference>
<dbReference type="PANTHER" id="PTHR24422">
    <property type="entry name" value="CHEMOTAXIS PROTEIN METHYLTRANSFERASE"/>
    <property type="match status" value="1"/>
</dbReference>
<dbReference type="PROSITE" id="PS50123">
    <property type="entry name" value="CHER"/>
    <property type="match status" value="1"/>
</dbReference>
<feature type="binding site" evidence="6">
    <location>
        <position position="114"/>
    </location>
    <ligand>
        <name>S-adenosyl-L-methionine</name>
        <dbReference type="ChEBI" id="CHEBI:59789"/>
    </ligand>
</feature>
<name>A0A940YDU9_9BURK</name>
<comment type="function">
    <text evidence="5">Methylation of the membrane-bound methyl-accepting chemotaxis proteins (MCP) to form gamma-glutamyl methyl ester residues in MCP.</text>
</comment>
<feature type="binding site" evidence="6">
    <location>
        <begin position="195"/>
        <end position="196"/>
    </location>
    <ligand>
        <name>S-adenosyl-L-methionine</name>
        <dbReference type="ChEBI" id="CHEBI:59789"/>
    </ligand>
</feature>
<evidence type="ECO:0000313" key="8">
    <source>
        <dbReference type="EMBL" id="MBQ0931331.1"/>
    </source>
</evidence>
<feature type="domain" description="CheR-type methyltransferase" evidence="7">
    <location>
        <begin position="1"/>
        <end position="265"/>
    </location>
</feature>
<comment type="caution">
    <text evidence="8">The sequence shown here is derived from an EMBL/GenBank/DDBJ whole genome shotgun (WGS) entry which is preliminary data.</text>
</comment>
<dbReference type="Gene3D" id="1.10.155.10">
    <property type="entry name" value="Chemotaxis receptor methyltransferase CheR, N-terminal domain"/>
    <property type="match status" value="1"/>
</dbReference>
<evidence type="ECO:0000256" key="5">
    <source>
        <dbReference type="PIRNR" id="PIRNR000410"/>
    </source>
</evidence>
<keyword evidence="2 5" id="KW-0489">Methyltransferase</keyword>
<dbReference type="Pfam" id="PF03705">
    <property type="entry name" value="CheR_N"/>
    <property type="match status" value="1"/>
</dbReference>
<evidence type="ECO:0000256" key="6">
    <source>
        <dbReference type="PIRSR" id="PIRSR000410-1"/>
    </source>
</evidence>
<feature type="binding site" evidence="6">
    <location>
        <begin position="212"/>
        <end position="213"/>
    </location>
    <ligand>
        <name>S-adenosyl-L-methionine</name>
        <dbReference type="ChEBI" id="CHEBI:59789"/>
    </ligand>
</feature>
<dbReference type="InterPro" id="IPR026024">
    <property type="entry name" value="Chemotaxis_MeTrfase_CheR"/>
</dbReference>
<accession>A0A940YDU9</accession>
<dbReference type="GO" id="GO:0032259">
    <property type="term" value="P:methylation"/>
    <property type="evidence" value="ECO:0007669"/>
    <property type="project" value="UniProtKB-KW"/>
</dbReference>
<keyword evidence="4 5" id="KW-0949">S-adenosyl-L-methionine</keyword>
<feature type="binding site" evidence="6">
    <location>
        <position position="137"/>
    </location>
    <ligand>
        <name>S-adenosyl-L-methionine</name>
        <dbReference type="ChEBI" id="CHEBI:59789"/>
    </ligand>
</feature>
<dbReference type="GO" id="GO:0008983">
    <property type="term" value="F:protein-glutamate O-methyltransferase activity"/>
    <property type="evidence" value="ECO:0007669"/>
    <property type="project" value="UniProtKB-EC"/>
</dbReference>
<proteinExistence type="predicted"/>
<dbReference type="PRINTS" id="PR00996">
    <property type="entry name" value="CHERMTFRASE"/>
</dbReference>
<dbReference type="InterPro" id="IPR036804">
    <property type="entry name" value="CheR_N_sf"/>
</dbReference>
<dbReference type="InterPro" id="IPR022641">
    <property type="entry name" value="CheR_N"/>
</dbReference>
<dbReference type="SUPFAM" id="SSF47757">
    <property type="entry name" value="Chemotaxis receptor methyltransferase CheR, N-terminal domain"/>
    <property type="match status" value="1"/>
</dbReference>
<protein>
    <recommendedName>
        <fullName evidence="5">Chemotaxis protein methyltransferase</fullName>
        <ecNumber evidence="5">2.1.1.80</ecNumber>
    </recommendedName>
</protein>
<reference evidence="8 9" key="1">
    <citation type="submission" date="2021-04" db="EMBL/GenBank/DDBJ databases">
        <title>The genome sequence of Ideonella sp. 3Y2.</title>
        <authorList>
            <person name="Liu Y."/>
        </authorList>
    </citation>
    <scope>NUCLEOTIDE SEQUENCE [LARGE SCALE GENOMIC DNA]</scope>
    <source>
        <strain evidence="8 9">3Y2</strain>
    </source>
</reference>
<dbReference type="InterPro" id="IPR022642">
    <property type="entry name" value="CheR_C"/>
</dbReference>
<dbReference type="AlphaFoldDB" id="A0A940YDU9"/>
<dbReference type="PANTHER" id="PTHR24422:SF26">
    <property type="entry name" value="CHEMOTAXIS PROTEIN METHYLTRANSFERASE"/>
    <property type="match status" value="1"/>
</dbReference>
<dbReference type="RefSeq" id="WP_210854314.1">
    <property type="nucleotide sequence ID" value="NZ_JAGQDD010000008.1"/>
</dbReference>
<feature type="binding site" evidence="6">
    <location>
        <position position="75"/>
    </location>
    <ligand>
        <name>S-adenosyl-L-methionine</name>
        <dbReference type="ChEBI" id="CHEBI:59789"/>
    </ligand>
</feature>
<evidence type="ECO:0000256" key="1">
    <source>
        <dbReference type="ARBA" id="ARBA00001541"/>
    </source>
</evidence>
<feature type="binding site" evidence="6">
    <location>
        <position position="77"/>
    </location>
    <ligand>
        <name>S-adenosyl-L-methionine</name>
        <dbReference type="ChEBI" id="CHEBI:59789"/>
    </ligand>
</feature>
<evidence type="ECO:0000256" key="3">
    <source>
        <dbReference type="ARBA" id="ARBA00022679"/>
    </source>
</evidence>
<keyword evidence="3 5" id="KW-0808">Transferase</keyword>
<dbReference type="Gene3D" id="3.40.50.150">
    <property type="entry name" value="Vaccinia Virus protein VP39"/>
    <property type="match status" value="1"/>
</dbReference>
<dbReference type="Proteomes" id="UP000676246">
    <property type="component" value="Unassembled WGS sequence"/>
</dbReference>
<keyword evidence="9" id="KW-1185">Reference proteome</keyword>
<dbReference type="InterPro" id="IPR050903">
    <property type="entry name" value="Bact_Chemotaxis_MeTrfase"/>
</dbReference>
<gene>
    <name evidence="8" type="ORF">KAK03_12630</name>
</gene>
<dbReference type="SUPFAM" id="SSF53335">
    <property type="entry name" value="S-adenosyl-L-methionine-dependent methyltransferases"/>
    <property type="match status" value="1"/>
</dbReference>
<organism evidence="8 9">
    <name type="scientific">Ideonella alba</name>
    <dbReference type="NCBI Taxonomy" id="2824118"/>
    <lineage>
        <taxon>Bacteria</taxon>
        <taxon>Pseudomonadati</taxon>
        <taxon>Pseudomonadota</taxon>
        <taxon>Betaproteobacteria</taxon>
        <taxon>Burkholderiales</taxon>
        <taxon>Sphaerotilaceae</taxon>
        <taxon>Ideonella</taxon>
    </lineage>
</organism>
<feature type="binding site" evidence="6">
    <location>
        <position position="81"/>
    </location>
    <ligand>
        <name>S-adenosyl-L-methionine</name>
        <dbReference type="ChEBI" id="CHEBI:59789"/>
    </ligand>
</feature>
<sequence>MSDSLSKESFLAVVGLFESVSGIRLSEAKRPLVEGRLHKLAQRLGVRRLDDYVRQLLEQRDPAEIVRVVDKLTTNETYFFREPQHFEFLARLAEDHDGHEPFRVWSAASSSGEEAYSIAMLLAEKLGATGWEVIGTDLSTVMVETARRAVYPMERARHVPREYLKRHCLRGHGDQEGRLLISRSLRQNVRFDNANLMETLPALGSFDVIFLRNVLIYFDNPAKEAIVNRVAPLLKPQGYLFTGHAESLSNLATQLRPVRTAVYAR</sequence>
<dbReference type="SMART" id="SM00138">
    <property type="entry name" value="MeTrc"/>
    <property type="match status" value="1"/>
</dbReference>
<dbReference type="PIRSF" id="PIRSF000410">
    <property type="entry name" value="CheR"/>
    <property type="match status" value="1"/>
</dbReference>
<evidence type="ECO:0000313" key="9">
    <source>
        <dbReference type="Proteomes" id="UP000676246"/>
    </source>
</evidence>
<comment type="catalytic activity">
    <reaction evidence="1 5">
        <text>L-glutamyl-[protein] + S-adenosyl-L-methionine = [protein]-L-glutamate 5-O-methyl ester + S-adenosyl-L-homocysteine</text>
        <dbReference type="Rhea" id="RHEA:24452"/>
        <dbReference type="Rhea" id="RHEA-COMP:10208"/>
        <dbReference type="Rhea" id="RHEA-COMP:10311"/>
        <dbReference type="ChEBI" id="CHEBI:29973"/>
        <dbReference type="ChEBI" id="CHEBI:57856"/>
        <dbReference type="ChEBI" id="CHEBI:59789"/>
        <dbReference type="ChEBI" id="CHEBI:82795"/>
        <dbReference type="EC" id="2.1.1.80"/>
    </reaction>
</comment>
<dbReference type="EC" id="2.1.1.80" evidence="5"/>
<dbReference type="CDD" id="cd02440">
    <property type="entry name" value="AdoMet_MTases"/>
    <property type="match status" value="1"/>
</dbReference>
<evidence type="ECO:0000256" key="4">
    <source>
        <dbReference type="ARBA" id="ARBA00022691"/>
    </source>
</evidence>